<gene>
    <name evidence="11" type="ORF">AFUS01_LOCUS17106</name>
</gene>
<feature type="transmembrane region" description="Helical" evidence="10">
    <location>
        <begin position="234"/>
        <end position="255"/>
    </location>
</feature>
<reference evidence="11" key="1">
    <citation type="submission" date="2021-06" db="EMBL/GenBank/DDBJ databases">
        <authorList>
            <person name="Hodson N. C."/>
            <person name="Mongue J. A."/>
            <person name="Jaron S. K."/>
        </authorList>
    </citation>
    <scope>NUCLEOTIDE SEQUENCE</scope>
</reference>
<keyword evidence="4 10" id="KW-0812">Transmembrane</keyword>
<keyword evidence="6 10" id="KW-1133">Transmembrane helix</keyword>
<keyword evidence="5 10" id="KW-0276">Fatty acid metabolism</keyword>
<feature type="transmembrane region" description="Helical" evidence="10">
    <location>
        <begin position="35"/>
        <end position="55"/>
    </location>
</feature>
<comment type="similarity">
    <text evidence="10">Belongs to the ELO family.</text>
</comment>
<feature type="transmembrane region" description="Helical" evidence="10">
    <location>
        <begin position="67"/>
        <end position="84"/>
    </location>
</feature>
<accession>A0A8J2K159</accession>
<proteinExistence type="inferred from homology"/>
<dbReference type="Pfam" id="PF01151">
    <property type="entry name" value="ELO"/>
    <property type="match status" value="1"/>
</dbReference>
<dbReference type="AlphaFoldDB" id="A0A8J2K159"/>
<evidence type="ECO:0000313" key="11">
    <source>
        <dbReference type="EMBL" id="CAG7728317.1"/>
    </source>
</evidence>
<dbReference type="Proteomes" id="UP000708208">
    <property type="component" value="Unassembled WGS sequence"/>
</dbReference>
<evidence type="ECO:0000256" key="5">
    <source>
        <dbReference type="ARBA" id="ARBA00022832"/>
    </source>
</evidence>
<dbReference type="GO" id="GO:0030148">
    <property type="term" value="P:sphingolipid biosynthetic process"/>
    <property type="evidence" value="ECO:0007669"/>
    <property type="project" value="TreeGrafter"/>
</dbReference>
<dbReference type="GO" id="GO:0005789">
    <property type="term" value="C:endoplasmic reticulum membrane"/>
    <property type="evidence" value="ECO:0007669"/>
    <property type="project" value="TreeGrafter"/>
</dbReference>
<feature type="transmembrane region" description="Helical" evidence="10">
    <location>
        <begin position="118"/>
        <end position="136"/>
    </location>
</feature>
<feature type="transmembrane region" description="Helical" evidence="10">
    <location>
        <begin position="172"/>
        <end position="194"/>
    </location>
</feature>
<dbReference type="PANTHER" id="PTHR11157:SF167">
    <property type="entry name" value="ELONGATION OF VERY LONG CHAIN FATTY ACIDS PROTEIN"/>
    <property type="match status" value="1"/>
</dbReference>
<dbReference type="GO" id="GO:0034626">
    <property type="term" value="P:fatty acid elongation, polyunsaturated fatty acid"/>
    <property type="evidence" value="ECO:0007669"/>
    <property type="project" value="TreeGrafter"/>
</dbReference>
<keyword evidence="3 10" id="KW-0808">Transferase</keyword>
<feature type="transmembrane region" description="Helical" evidence="10">
    <location>
        <begin position="206"/>
        <end position="228"/>
    </location>
</feature>
<organism evidence="11 12">
    <name type="scientific">Allacma fusca</name>
    <dbReference type="NCBI Taxonomy" id="39272"/>
    <lineage>
        <taxon>Eukaryota</taxon>
        <taxon>Metazoa</taxon>
        <taxon>Ecdysozoa</taxon>
        <taxon>Arthropoda</taxon>
        <taxon>Hexapoda</taxon>
        <taxon>Collembola</taxon>
        <taxon>Symphypleona</taxon>
        <taxon>Sminthuridae</taxon>
        <taxon>Allacma</taxon>
    </lineage>
</organism>
<name>A0A8J2K159_9HEXA</name>
<keyword evidence="2 10" id="KW-0444">Lipid biosynthesis</keyword>
<feature type="transmembrane region" description="Helical" evidence="10">
    <location>
        <begin position="148"/>
        <end position="166"/>
    </location>
</feature>
<dbReference type="GO" id="GO:0019367">
    <property type="term" value="P:fatty acid elongation, saturated fatty acid"/>
    <property type="evidence" value="ECO:0007669"/>
    <property type="project" value="TreeGrafter"/>
</dbReference>
<comment type="caution">
    <text evidence="11">The sequence shown here is derived from an EMBL/GenBank/DDBJ whole genome shotgun (WGS) entry which is preliminary data.</text>
</comment>
<evidence type="ECO:0000256" key="3">
    <source>
        <dbReference type="ARBA" id="ARBA00022679"/>
    </source>
</evidence>
<keyword evidence="9 10" id="KW-0275">Fatty acid biosynthesis</keyword>
<dbReference type="OrthoDB" id="434092at2759"/>
<dbReference type="EC" id="2.3.1.199" evidence="10"/>
<dbReference type="PANTHER" id="PTHR11157">
    <property type="entry name" value="FATTY ACID ACYL TRANSFERASE-RELATED"/>
    <property type="match status" value="1"/>
</dbReference>
<dbReference type="GO" id="GO:0009922">
    <property type="term" value="F:fatty acid elongase activity"/>
    <property type="evidence" value="ECO:0007669"/>
    <property type="project" value="UniProtKB-EC"/>
</dbReference>
<keyword evidence="8 10" id="KW-0472">Membrane</keyword>
<sequence>MSVLVPAYLLNEYNEYFRTKRDVRLDGWLLMGSPWPTLVMCLMYVIIVKYLGPWYMRDRPPYQFKKLLIVYNAVQVLFSLWQFYEFGMGGWFGAYNWRCQPVEKTDTERANRMVRVLWWYYISKLTEFLDTIFFVFRKKSEHVSFLQVFHHGVMPINAWLAARFAPGGHCTLIGFTNTFVHTLMYFYYMMAACGPQYQKFLWWKKYLTHFQMIQFIVVFVHSMQLFFIDCDVPMLFAWLTVFHTAAFLLLFMDYYRKAYDTKKLAHKNHLKKATVNSVPTNKNKHQ</sequence>
<dbReference type="GO" id="GO:0034625">
    <property type="term" value="P:fatty acid elongation, monounsaturated fatty acid"/>
    <property type="evidence" value="ECO:0007669"/>
    <property type="project" value="TreeGrafter"/>
</dbReference>
<dbReference type="EMBL" id="CAJVCH010161767">
    <property type="protein sequence ID" value="CAG7728317.1"/>
    <property type="molecule type" value="Genomic_DNA"/>
</dbReference>
<evidence type="ECO:0000256" key="1">
    <source>
        <dbReference type="ARBA" id="ARBA00004141"/>
    </source>
</evidence>
<evidence type="ECO:0000256" key="4">
    <source>
        <dbReference type="ARBA" id="ARBA00022692"/>
    </source>
</evidence>
<evidence type="ECO:0000256" key="9">
    <source>
        <dbReference type="ARBA" id="ARBA00023160"/>
    </source>
</evidence>
<evidence type="ECO:0000256" key="8">
    <source>
        <dbReference type="ARBA" id="ARBA00023136"/>
    </source>
</evidence>
<comment type="subcellular location">
    <subcellularLocation>
        <location evidence="1">Membrane</location>
        <topology evidence="1">Multi-pass membrane protein</topology>
    </subcellularLocation>
</comment>
<evidence type="ECO:0000256" key="7">
    <source>
        <dbReference type="ARBA" id="ARBA00023098"/>
    </source>
</evidence>
<evidence type="ECO:0000313" key="12">
    <source>
        <dbReference type="Proteomes" id="UP000708208"/>
    </source>
</evidence>
<keyword evidence="12" id="KW-1185">Reference proteome</keyword>
<comment type="catalytic activity">
    <reaction evidence="10">
        <text>a very-long-chain acyl-CoA + malonyl-CoA + H(+) = a very-long-chain 3-oxoacyl-CoA + CO2 + CoA</text>
        <dbReference type="Rhea" id="RHEA:32727"/>
        <dbReference type="ChEBI" id="CHEBI:15378"/>
        <dbReference type="ChEBI" id="CHEBI:16526"/>
        <dbReference type="ChEBI" id="CHEBI:57287"/>
        <dbReference type="ChEBI" id="CHEBI:57384"/>
        <dbReference type="ChEBI" id="CHEBI:90725"/>
        <dbReference type="ChEBI" id="CHEBI:90736"/>
        <dbReference type="EC" id="2.3.1.199"/>
    </reaction>
</comment>
<evidence type="ECO:0000256" key="6">
    <source>
        <dbReference type="ARBA" id="ARBA00022989"/>
    </source>
</evidence>
<evidence type="ECO:0000256" key="10">
    <source>
        <dbReference type="RuleBase" id="RU361115"/>
    </source>
</evidence>
<dbReference type="GO" id="GO:0042761">
    <property type="term" value="P:very long-chain fatty acid biosynthetic process"/>
    <property type="evidence" value="ECO:0007669"/>
    <property type="project" value="TreeGrafter"/>
</dbReference>
<protein>
    <recommendedName>
        <fullName evidence="10">Elongation of very long chain fatty acids protein</fullName>
        <ecNumber evidence="10">2.3.1.199</ecNumber>
    </recommendedName>
    <alternativeName>
        <fullName evidence="10">Very-long-chain 3-oxoacyl-CoA synthase</fullName>
    </alternativeName>
</protein>
<keyword evidence="7 10" id="KW-0443">Lipid metabolism</keyword>
<dbReference type="InterPro" id="IPR002076">
    <property type="entry name" value="ELO_fam"/>
</dbReference>
<evidence type="ECO:0000256" key="2">
    <source>
        <dbReference type="ARBA" id="ARBA00022516"/>
    </source>
</evidence>